<reference evidence="2" key="3">
    <citation type="submission" date="2020-12" db="UniProtKB">
        <authorList>
            <consortium name="EnsemblPlants"/>
        </authorList>
    </citation>
    <scope>IDENTIFICATION</scope>
</reference>
<name>A0A2K1J7E9_PHYPA</name>
<gene>
    <name evidence="1" type="ORF">PHYPA_020574</name>
</gene>
<dbReference type="Proteomes" id="UP000006727">
    <property type="component" value="Chromosome 16"/>
</dbReference>
<evidence type="ECO:0000313" key="1">
    <source>
        <dbReference type="EMBL" id="PNR37465.1"/>
    </source>
</evidence>
<reference evidence="1 3" key="2">
    <citation type="journal article" date="2018" name="Plant J.">
        <title>The Physcomitrella patens chromosome-scale assembly reveals moss genome structure and evolution.</title>
        <authorList>
            <person name="Lang D."/>
            <person name="Ullrich K.K."/>
            <person name="Murat F."/>
            <person name="Fuchs J."/>
            <person name="Jenkins J."/>
            <person name="Haas F.B."/>
            <person name="Piednoel M."/>
            <person name="Gundlach H."/>
            <person name="Van Bel M."/>
            <person name="Meyberg R."/>
            <person name="Vives C."/>
            <person name="Morata J."/>
            <person name="Symeonidi A."/>
            <person name="Hiss M."/>
            <person name="Muchero W."/>
            <person name="Kamisugi Y."/>
            <person name="Saleh O."/>
            <person name="Blanc G."/>
            <person name="Decker E.L."/>
            <person name="van Gessel N."/>
            <person name="Grimwood J."/>
            <person name="Hayes R.D."/>
            <person name="Graham S.W."/>
            <person name="Gunter L.E."/>
            <person name="McDaniel S.F."/>
            <person name="Hoernstein S.N.W."/>
            <person name="Larsson A."/>
            <person name="Li F.W."/>
            <person name="Perroud P.F."/>
            <person name="Phillips J."/>
            <person name="Ranjan P."/>
            <person name="Rokshar D.S."/>
            <person name="Rothfels C.J."/>
            <person name="Schneider L."/>
            <person name="Shu S."/>
            <person name="Stevenson D.W."/>
            <person name="Thummler F."/>
            <person name="Tillich M."/>
            <person name="Villarreal Aguilar J.C."/>
            <person name="Widiez T."/>
            <person name="Wong G.K."/>
            <person name="Wymore A."/>
            <person name="Zhang Y."/>
            <person name="Zimmer A.D."/>
            <person name="Quatrano R.S."/>
            <person name="Mayer K.F.X."/>
            <person name="Goodstein D."/>
            <person name="Casacuberta J.M."/>
            <person name="Vandepoele K."/>
            <person name="Reski R."/>
            <person name="Cuming A.C."/>
            <person name="Tuskan G.A."/>
            <person name="Maumus F."/>
            <person name="Salse J."/>
            <person name="Schmutz J."/>
            <person name="Rensing S.A."/>
        </authorList>
    </citation>
    <scope>NUCLEOTIDE SEQUENCE [LARGE SCALE GENOMIC DNA]</scope>
    <source>
        <strain evidence="2 3">cv. Gransden 2004</strain>
    </source>
</reference>
<organism evidence="1">
    <name type="scientific">Physcomitrium patens</name>
    <name type="common">Spreading-leaved earth moss</name>
    <name type="synonym">Physcomitrella patens</name>
    <dbReference type="NCBI Taxonomy" id="3218"/>
    <lineage>
        <taxon>Eukaryota</taxon>
        <taxon>Viridiplantae</taxon>
        <taxon>Streptophyta</taxon>
        <taxon>Embryophyta</taxon>
        <taxon>Bryophyta</taxon>
        <taxon>Bryophytina</taxon>
        <taxon>Bryopsida</taxon>
        <taxon>Funariidae</taxon>
        <taxon>Funariales</taxon>
        <taxon>Funariaceae</taxon>
        <taxon>Physcomitrium</taxon>
    </lineage>
</organism>
<dbReference type="AlphaFoldDB" id="A0A2K1J7E9"/>
<dbReference type="Gramene" id="Pp3c16_6800V3.1">
    <property type="protein sequence ID" value="PAC:32985109.CDS.1"/>
    <property type="gene ID" value="Pp3c16_6800"/>
</dbReference>
<proteinExistence type="predicted"/>
<evidence type="ECO:0000313" key="3">
    <source>
        <dbReference type="Proteomes" id="UP000006727"/>
    </source>
</evidence>
<sequence length="59" mass="6429">MVPFGFNFNLNNHRQVMGWRQKGSLVKLHVPFATGKLSSSSIATTLLPKSKGPVGMLMA</sequence>
<keyword evidence="3" id="KW-1185">Reference proteome</keyword>
<dbReference type="Gramene" id="Pp3c16_6800V3.2">
    <property type="protein sequence ID" value="PAC:32985110.CDS.1"/>
    <property type="gene ID" value="Pp3c16_6800"/>
</dbReference>
<protein>
    <submittedName>
        <fullName evidence="1 2">Uncharacterized protein</fullName>
    </submittedName>
</protein>
<dbReference type="EMBL" id="ABEU02000016">
    <property type="protein sequence ID" value="PNR37465.1"/>
    <property type="molecule type" value="Genomic_DNA"/>
</dbReference>
<dbReference type="InParanoid" id="A0A2K1J7E9"/>
<reference evidence="1 3" key="1">
    <citation type="journal article" date="2008" name="Science">
        <title>The Physcomitrella genome reveals evolutionary insights into the conquest of land by plants.</title>
        <authorList>
            <person name="Rensing S."/>
            <person name="Lang D."/>
            <person name="Zimmer A."/>
            <person name="Terry A."/>
            <person name="Salamov A."/>
            <person name="Shapiro H."/>
            <person name="Nishiyama T."/>
            <person name="Perroud P.-F."/>
            <person name="Lindquist E."/>
            <person name="Kamisugi Y."/>
            <person name="Tanahashi T."/>
            <person name="Sakakibara K."/>
            <person name="Fujita T."/>
            <person name="Oishi K."/>
            <person name="Shin-I T."/>
            <person name="Kuroki Y."/>
            <person name="Toyoda A."/>
            <person name="Suzuki Y."/>
            <person name="Hashimoto A."/>
            <person name="Yamaguchi K."/>
            <person name="Sugano A."/>
            <person name="Kohara Y."/>
            <person name="Fujiyama A."/>
            <person name="Anterola A."/>
            <person name="Aoki S."/>
            <person name="Ashton N."/>
            <person name="Barbazuk W.B."/>
            <person name="Barker E."/>
            <person name="Bennetzen J."/>
            <person name="Bezanilla M."/>
            <person name="Blankenship R."/>
            <person name="Cho S.H."/>
            <person name="Dutcher S."/>
            <person name="Estelle M."/>
            <person name="Fawcett J.A."/>
            <person name="Gundlach H."/>
            <person name="Hanada K."/>
            <person name="Heyl A."/>
            <person name="Hicks K.A."/>
            <person name="Hugh J."/>
            <person name="Lohr M."/>
            <person name="Mayer K."/>
            <person name="Melkozernov A."/>
            <person name="Murata T."/>
            <person name="Nelson D."/>
            <person name="Pils B."/>
            <person name="Prigge M."/>
            <person name="Reiss B."/>
            <person name="Renner T."/>
            <person name="Rombauts S."/>
            <person name="Rushton P."/>
            <person name="Sanderfoot A."/>
            <person name="Schween G."/>
            <person name="Shiu S.-H."/>
            <person name="Stueber K."/>
            <person name="Theodoulou F.L."/>
            <person name="Tu H."/>
            <person name="Van de Peer Y."/>
            <person name="Verrier P.J."/>
            <person name="Waters E."/>
            <person name="Wood A."/>
            <person name="Yang L."/>
            <person name="Cove D."/>
            <person name="Cuming A."/>
            <person name="Hasebe M."/>
            <person name="Lucas S."/>
            <person name="Mishler D.B."/>
            <person name="Reski R."/>
            <person name="Grigoriev I."/>
            <person name="Quatrano R.S."/>
            <person name="Boore J.L."/>
        </authorList>
    </citation>
    <scope>NUCLEOTIDE SEQUENCE [LARGE SCALE GENOMIC DNA]</scope>
    <source>
        <strain evidence="2 3">cv. Gransden 2004</strain>
    </source>
</reference>
<dbReference type="EnsemblPlants" id="Pp3c16_6800V3.2">
    <property type="protein sequence ID" value="PAC:32985110.CDS.1"/>
    <property type="gene ID" value="Pp3c16_6800"/>
</dbReference>
<accession>A0A2K1J7E9</accession>
<evidence type="ECO:0000313" key="2">
    <source>
        <dbReference type="EnsemblPlants" id="PAC:32985109.CDS.1"/>
    </source>
</evidence>
<dbReference type="EnsemblPlants" id="Pp3c16_6800V3.1">
    <property type="protein sequence ID" value="PAC:32985109.CDS.1"/>
    <property type="gene ID" value="Pp3c16_6800"/>
</dbReference>